<feature type="region of interest" description="Disordered" evidence="1">
    <location>
        <begin position="181"/>
        <end position="206"/>
    </location>
</feature>
<feature type="region of interest" description="Disordered" evidence="1">
    <location>
        <begin position="20"/>
        <end position="50"/>
    </location>
</feature>
<gene>
    <name evidence="2" type="ORF">IV203_025960</name>
</gene>
<dbReference type="EMBL" id="JAGRRH010000012">
    <property type="protein sequence ID" value="KAG7362294.1"/>
    <property type="molecule type" value="Genomic_DNA"/>
</dbReference>
<comment type="caution">
    <text evidence="2">The sequence shown here is derived from an EMBL/GenBank/DDBJ whole genome shotgun (WGS) entry which is preliminary data.</text>
</comment>
<evidence type="ECO:0000256" key="1">
    <source>
        <dbReference type="SAM" id="MobiDB-lite"/>
    </source>
</evidence>
<accession>A0A9K3PYZ2</accession>
<sequence length="282" mass="31426">METVLADTVVLVANEAMETTSTAASSEANEAMETTSTAASSEAGTETETASTVDIASMAETFSSLPFGLNPDHQWLREEARNWKCKLLLPAVDEETDAEVNHDLYRYLSERREFQFPATFQCLEAKPRIVMALKLAALKAGFCLVTRTSRPHKIQGTKRMRQLEIWLYCEQAQKRRFQTKSAPTCDTNGLNNVSPQQQPLQARKKTSIRRQLDDSNLCPFRLSIFMISEASSTDGGRWFLSTPKGAPTSTCGCHLGHIQMDPSLLHNYISGLSSRDKQLAKQ</sequence>
<evidence type="ECO:0000313" key="2">
    <source>
        <dbReference type="EMBL" id="KAG7362294.1"/>
    </source>
</evidence>
<dbReference type="Proteomes" id="UP000693970">
    <property type="component" value="Unassembled WGS sequence"/>
</dbReference>
<keyword evidence="3" id="KW-1185">Reference proteome</keyword>
<protein>
    <submittedName>
        <fullName evidence="2">Uncharacterized protein</fullName>
    </submittedName>
</protein>
<organism evidence="2 3">
    <name type="scientific">Nitzschia inconspicua</name>
    <dbReference type="NCBI Taxonomy" id="303405"/>
    <lineage>
        <taxon>Eukaryota</taxon>
        <taxon>Sar</taxon>
        <taxon>Stramenopiles</taxon>
        <taxon>Ochrophyta</taxon>
        <taxon>Bacillariophyta</taxon>
        <taxon>Bacillariophyceae</taxon>
        <taxon>Bacillariophycidae</taxon>
        <taxon>Bacillariales</taxon>
        <taxon>Bacillariaceae</taxon>
        <taxon>Nitzschia</taxon>
    </lineage>
</organism>
<proteinExistence type="predicted"/>
<reference evidence="2" key="2">
    <citation type="submission" date="2021-04" db="EMBL/GenBank/DDBJ databases">
        <authorList>
            <person name="Podell S."/>
        </authorList>
    </citation>
    <scope>NUCLEOTIDE SEQUENCE</scope>
    <source>
        <strain evidence="2">Hildebrandi</strain>
    </source>
</reference>
<evidence type="ECO:0000313" key="3">
    <source>
        <dbReference type="Proteomes" id="UP000693970"/>
    </source>
</evidence>
<reference evidence="2" key="1">
    <citation type="journal article" date="2021" name="Sci. Rep.">
        <title>Diploid genomic architecture of Nitzschia inconspicua, an elite biomass production diatom.</title>
        <authorList>
            <person name="Oliver A."/>
            <person name="Podell S."/>
            <person name="Pinowska A."/>
            <person name="Traller J.C."/>
            <person name="Smith S.R."/>
            <person name="McClure R."/>
            <person name="Beliaev A."/>
            <person name="Bohutskyi P."/>
            <person name="Hill E.A."/>
            <person name="Rabines A."/>
            <person name="Zheng H."/>
            <person name="Allen L.Z."/>
            <person name="Kuo A."/>
            <person name="Grigoriev I.V."/>
            <person name="Allen A.E."/>
            <person name="Hazlebeck D."/>
            <person name="Allen E.E."/>
        </authorList>
    </citation>
    <scope>NUCLEOTIDE SEQUENCE</scope>
    <source>
        <strain evidence="2">Hildebrandi</strain>
    </source>
</reference>
<feature type="compositionally biased region" description="Polar residues" evidence="1">
    <location>
        <begin position="181"/>
        <end position="200"/>
    </location>
</feature>
<dbReference type="AlphaFoldDB" id="A0A9K3PYZ2"/>
<name>A0A9K3PYZ2_9STRA</name>